<dbReference type="EMBL" id="LGRX02019267">
    <property type="protein sequence ID" value="KAK3258785.1"/>
    <property type="molecule type" value="Genomic_DNA"/>
</dbReference>
<dbReference type="Gene3D" id="3.40.50.720">
    <property type="entry name" value="NAD(P)-binding Rossmann-like Domain"/>
    <property type="match status" value="1"/>
</dbReference>
<reference evidence="4 5" key="1">
    <citation type="journal article" date="2015" name="Genome Biol. Evol.">
        <title>Comparative Genomics of a Bacterivorous Green Alga Reveals Evolutionary Causalities and Consequences of Phago-Mixotrophic Mode of Nutrition.</title>
        <authorList>
            <person name="Burns J.A."/>
            <person name="Paasch A."/>
            <person name="Narechania A."/>
            <person name="Kim E."/>
        </authorList>
    </citation>
    <scope>NUCLEOTIDE SEQUENCE [LARGE SCALE GENOMIC DNA]</scope>
    <source>
        <strain evidence="4 5">PLY_AMNH</strain>
    </source>
</reference>
<evidence type="ECO:0000256" key="2">
    <source>
        <dbReference type="SAM" id="Phobius"/>
    </source>
</evidence>
<name>A0AAE0KSG4_9CHLO</name>
<dbReference type="Pfam" id="PF03435">
    <property type="entry name" value="Sacchrp_dh_NADP"/>
    <property type="match status" value="1"/>
</dbReference>
<feature type="domain" description="Saccharopine dehydrogenase NADP binding" evidence="3">
    <location>
        <begin position="100"/>
        <end position="240"/>
    </location>
</feature>
<keyword evidence="2" id="KW-0812">Transmembrane</keyword>
<dbReference type="PANTHER" id="PTHR43796">
    <property type="entry name" value="CARBOXYNORSPERMIDINE SYNTHASE"/>
    <property type="match status" value="1"/>
</dbReference>
<gene>
    <name evidence="4" type="ORF">CYMTET_32187</name>
</gene>
<evidence type="ECO:0000256" key="1">
    <source>
        <dbReference type="SAM" id="MobiDB-lite"/>
    </source>
</evidence>
<evidence type="ECO:0000259" key="3">
    <source>
        <dbReference type="Pfam" id="PF03435"/>
    </source>
</evidence>
<dbReference type="AlphaFoldDB" id="A0AAE0KSG4"/>
<dbReference type="PANTHER" id="PTHR43796:SF2">
    <property type="entry name" value="CARBOXYNORSPERMIDINE SYNTHASE"/>
    <property type="match status" value="1"/>
</dbReference>
<evidence type="ECO:0000313" key="5">
    <source>
        <dbReference type="Proteomes" id="UP001190700"/>
    </source>
</evidence>
<accession>A0AAE0KSG4</accession>
<feature type="transmembrane region" description="Helical" evidence="2">
    <location>
        <begin position="633"/>
        <end position="655"/>
    </location>
</feature>
<protein>
    <recommendedName>
        <fullName evidence="3">Saccharopine dehydrogenase NADP binding domain-containing protein</fullName>
    </recommendedName>
</protein>
<comment type="caution">
    <text evidence="4">The sequence shown here is derived from an EMBL/GenBank/DDBJ whole genome shotgun (WGS) entry which is preliminary data.</text>
</comment>
<feature type="region of interest" description="Disordered" evidence="1">
    <location>
        <begin position="543"/>
        <end position="562"/>
    </location>
</feature>
<dbReference type="Proteomes" id="UP001190700">
    <property type="component" value="Unassembled WGS sequence"/>
</dbReference>
<keyword evidence="2" id="KW-1133">Transmembrane helix</keyword>
<organism evidence="4 5">
    <name type="scientific">Cymbomonas tetramitiformis</name>
    <dbReference type="NCBI Taxonomy" id="36881"/>
    <lineage>
        <taxon>Eukaryota</taxon>
        <taxon>Viridiplantae</taxon>
        <taxon>Chlorophyta</taxon>
        <taxon>Pyramimonadophyceae</taxon>
        <taxon>Pyramimonadales</taxon>
        <taxon>Pyramimonadaceae</taxon>
        <taxon>Cymbomonas</taxon>
    </lineage>
</organism>
<evidence type="ECO:0000313" key="4">
    <source>
        <dbReference type="EMBL" id="KAK3258785.1"/>
    </source>
</evidence>
<sequence length="657" mass="71162">MSWQTSGAVGHSLNMSAKCRTQERTRHVKNTVRGCLIQGTGRRVSQSYRRRSYLQNTWRDTIFILKKEAVRATGRAVARRSAAVYAGTTGEDSNAEELRVLVLGGTGRVGTAAAIHLLKACPASLPLHVVLAGRSAEKGEAALEEVSQAVGASTELYDSCHRVSFLEMDFKEAPQLSAALQGAAGVIHTAGPYLNEYPVVLKAAVDAGVACYVDVADPVEYLDEALTYTAAAEEAGTMALLCSGAFPGLSNVIAMECAEILAPQQIKDVKFNYFTAGLGGSGKVNLAITNFGFGEEVMTYRQGKLKAQLQAGLQSEKVDFFIDKEDASFERVGSREVWMWPFPEVLTVARKLRIRGDSDVKMGTAPAAWNVILGALVTLVPRSWWKSDAFSNGLADFSWPMVLFTDKFVGETHAIRVDVTAESGDAAVAVHGHASFRTIVGQSAAEFCLNLLARKNAVSLTPTAPQPQAWRPGVFLPEELFDRADQREPLLRRIANAEGTFTFRVEGFESTDAAPSAAVVRKMEVVSSNNVVEIPSDVIDAPTEGAEDTMRTAGGGKSNAEGNDVVKQLQSQLREQLPSTSSASESVVRQLSDQLDDRLWKETVEKIPVNTSYLEAKEALDEKLKRDRSIQRAALTIVVATPLIYIVANLLLFIVNS</sequence>
<proteinExistence type="predicted"/>
<keyword evidence="5" id="KW-1185">Reference proteome</keyword>
<dbReference type="SUPFAM" id="SSF51735">
    <property type="entry name" value="NAD(P)-binding Rossmann-fold domains"/>
    <property type="match status" value="1"/>
</dbReference>
<dbReference type="InterPro" id="IPR005097">
    <property type="entry name" value="Sacchrp_dh_NADP-bd"/>
</dbReference>
<keyword evidence="2" id="KW-0472">Membrane</keyword>
<dbReference type="InterPro" id="IPR036291">
    <property type="entry name" value="NAD(P)-bd_dom_sf"/>
</dbReference>